<gene>
    <name evidence="1" type="ORF">LVIROSA_LOCUS35415</name>
</gene>
<proteinExistence type="predicted"/>
<protein>
    <recommendedName>
        <fullName evidence="3">DUF674 family protein</fullName>
    </recommendedName>
</protein>
<evidence type="ECO:0000313" key="2">
    <source>
        <dbReference type="Proteomes" id="UP001157418"/>
    </source>
</evidence>
<dbReference type="InterPro" id="IPR007750">
    <property type="entry name" value="DUF674"/>
</dbReference>
<name>A0AAU9PHZ6_9ASTR</name>
<dbReference type="PANTHER" id="PTHR33103:SF98">
    <property type="entry name" value="DUF674 FAMILY PROTEIN"/>
    <property type="match status" value="1"/>
</dbReference>
<sequence length="279" mass="31361">METSKKSVQLKVFVDKKKKKVMFAEAANDFVDILFSFFTLPLGTIAKLSRKHLDSTDIKLGSLTSLYESVVSLALKYIVWSHHDLLVDPKNSSASLCQNLKVNPDDTKTKFKTFRVLDWLQGVFVKKLDNFIITDDLNVVPLTLDTSIRLFNSLGVENINLLRRENNVFWFGRGKFLNLLMWSLTTNYPLTHLVLGGGKPCSSCPTSSTLCNSSLISIEQLRKNSDINEIAGSKIKQEAFMRTSGESFCGSALQFPNHPIGCCHTSNKGCWFIFINGYK</sequence>
<organism evidence="1 2">
    <name type="scientific">Lactuca virosa</name>
    <dbReference type="NCBI Taxonomy" id="75947"/>
    <lineage>
        <taxon>Eukaryota</taxon>
        <taxon>Viridiplantae</taxon>
        <taxon>Streptophyta</taxon>
        <taxon>Embryophyta</taxon>
        <taxon>Tracheophyta</taxon>
        <taxon>Spermatophyta</taxon>
        <taxon>Magnoliopsida</taxon>
        <taxon>eudicotyledons</taxon>
        <taxon>Gunneridae</taxon>
        <taxon>Pentapetalae</taxon>
        <taxon>asterids</taxon>
        <taxon>campanulids</taxon>
        <taxon>Asterales</taxon>
        <taxon>Asteraceae</taxon>
        <taxon>Cichorioideae</taxon>
        <taxon>Cichorieae</taxon>
        <taxon>Lactucinae</taxon>
        <taxon>Lactuca</taxon>
    </lineage>
</organism>
<dbReference type="PANTHER" id="PTHR33103">
    <property type="entry name" value="OS01G0153900 PROTEIN"/>
    <property type="match status" value="1"/>
</dbReference>
<keyword evidence="2" id="KW-1185">Reference proteome</keyword>
<accession>A0AAU9PHZ6</accession>
<dbReference type="Proteomes" id="UP001157418">
    <property type="component" value="Unassembled WGS sequence"/>
</dbReference>
<evidence type="ECO:0008006" key="3">
    <source>
        <dbReference type="Google" id="ProtNLM"/>
    </source>
</evidence>
<dbReference type="Pfam" id="PF05056">
    <property type="entry name" value="DUF674"/>
    <property type="match status" value="2"/>
</dbReference>
<dbReference type="AlphaFoldDB" id="A0AAU9PHZ6"/>
<reference evidence="1 2" key="1">
    <citation type="submission" date="2022-01" db="EMBL/GenBank/DDBJ databases">
        <authorList>
            <person name="Xiong W."/>
            <person name="Schranz E."/>
        </authorList>
    </citation>
    <scope>NUCLEOTIDE SEQUENCE [LARGE SCALE GENOMIC DNA]</scope>
</reference>
<evidence type="ECO:0000313" key="1">
    <source>
        <dbReference type="EMBL" id="CAH1449963.1"/>
    </source>
</evidence>
<comment type="caution">
    <text evidence="1">The sequence shown here is derived from an EMBL/GenBank/DDBJ whole genome shotgun (WGS) entry which is preliminary data.</text>
</comment>
<dbReference type="EMBL" id="CAKMRJ010005634">
    <property type="protein sequence ID" value="CAH1449963.1"/>
    <property type="molecule type" value="Genomic_DNA"/>
</dbReference>